<dbReference type="PROSITE" id="PS51908">
    <property type="entry name" value="ZF_UBZ4"/>
    <property type="match status" value="1"/>
</dbReference>
<dbReference type="SUPFAM" id="SSF56672">
    <property type="entry name" value="DNA/RNA polymerases"/>
    <property type="match status" value="1"/>
</dbReference>
<feature type="domain" description="UBZ4-type" evidence="7">
    <location>
        <begin position="254"/>
        <end position="284"/>
    </location>
</feature>
<evidence type="ECO:0000313" key="8">
    <source>
        <dbReference type="EMBL" id="MEQ2194302.1"/>
    </source>
</evidence>
<dbReference type="PANTHER" id="PTHR11076:SF33">
    <property type="entry name" value="DNA POLYMERASE KAPPA"/>
    <property type="match status" value="1"/>
</dbReference>
<evidence type="ECO:0000256" key="1">
    <source>
        <dbReference type="ARBA" id="ARBA00022723"/>
    </source>
</evidence>
<dbReference type="Gene3D" id="3.30.160.60">
    <property type="entry name" value="Classic Zinc Finger"/>
    <property type="match status" value="2"/>
</dbReference>
<reference evidence="8 9" key="1">
    <citation type="submission" date="2021-06" db="EMBL/GenBank/DDBJ databases">
        <authorList>
            <person name="Palmer J.M."/>
        </authorList>
    </citation>
    <scope>NUCLEOTIDE SEQUENCE [LARGE SCALE GENOMIC DNA]</scope>
    <source>
        <strain evidence="8 9">XC_2019</strain>
        <tissue evidence="8">Muscle</tissue>
    </source>
</reference>
<gene>
    <name evidence="8" type="ORF">XENOCAPTIV_026988</name>
</gene>
<dbReference type="InterPro" id="IPR043502">
    <property type="entry name" value="DNA/RNA_pol_sf"/>
</dbReference>
<keyword evidence="2 6" id="KW-0227">DNA damage</keyword>
<protein>
    <recommendedName>
        <fullName evidence="7">UBZ4-type domain-containing protein</fullName>
    </recommendedName>
</protein>
<name>A0ABV0QFW8_9TELE</name>
<evidence type="ECO:0000256" key="4">
    <source>
        <dbReference type="ARBA" id="ARBA00022833"/>
    </source>
</evidence>
<proteinExistence type="predicted"/>
<evidence type="ECO:0000256" key="2">
    <source>
        <dbReference type="ARBA" id="ARBA00022763"/>
    </source>
</evidence>
<organism evidence="8 9">
    <name type="scientific">Xenoophorus captivus</name>
    <dbReference type="NCBI Taxonomy" id="1517983"/>
    <lineage>
        <taxon>Eukaryota</taxon>
        <taxon>Metazoa</taxon>
        <taxon>Chordata</taxon>
        <taxon>Craniata</taxon>
        <taxon>Vertebrata</taxon>
        <taxon>Euteleostomi</taxon>
        <taxon>Actinopterygii</taxon>
        <taxon>Neopterygii</taxon>
        <taxon>Teleostei</taxon>
        <taxon>Neoteleostei</taxon>
        <taxon>Acanthomorphata</taxon>
        <taxon>Ovalentaria</taxon>
        <taxon>Atherinomorphae</taxon>
        <taxon>Cyprinodontiformes</taxon>
        <taxon>Goodeidae</taxon>
        <taxon>Xenoophorus</taxon>
    </lineage>
</organism>
<keyword evidence="5 6" id="KW-0234">DNA repair</keyword>
<dbReference type="SMART" id="SM00734">
    <property type="entry name" value="ZnF_Rad18"/>
    <property type="match status" value="2"/>
</dbReference>
<dbReference type="InterPro" id="IPR036775">
    <property type="entry name" value="DNA_pol_Y-fam_lit_finger_sf"/>
</dbReference>
<dbReference type="Proteomes" id="UP001434883">
    <property type="component" value="Unassembled WGS sequence"/>
</dbReference>
<keyword evidence="3 6" id="KW-0863">Zinc-finger</keyword>
<dbReference type="InterPro" id="IPR006642">
    <property type="entry name" value="Rad18_UBZ4"/>
</dbReference>
<keyword evidence="4" id="KW-0862">Zinc</keyword>
<dbReference type="InterPro" id="IPR050116">
    <property type="entry name" value="DNA_polymerase-Y"/>
</dbReference>
<sequence>MLAKVCSDKNKPNGQYRLPPSREAVMDFIQKLPVRKASSMPLILTLIYVGRTFKELSKPEEQFSLCRELCEDLAEDLRKEALKVWIESLCVRISAFVISDDKTPTQKSIISFLQAGKTDCSRSSQMMHQMPEEGNICDHSIQTSLLVTDPPVQNGEKQNKVFWRSKQRHTGEETQQSFFQRAHAKRLQLQAAKTSPQDEGCGEDVPLITSNNGAESLKQANTNDCTVQDFSEDELTLLVQPHASTSGCCAPTEALTCPVCFRKVKTTDLNVFNRHIDSCLSDVARKEDKVSDAESDLGPENDHLKSTVVPKQERQCDVKKEESTISGELESCGVLPQEGQQSLKNNLVSVIKVDSKPVALQQESSHSKSPVLTCPVCQRTQDTDNLAVFNHHVDLCLNQEVLHELRGHTAFSGKPSAGKNSYNISKYVYFNSLLISISFIDHLMVDYQDIRKMICFSPGAVIM</sequence>
<dbReference type="EMBL" id="JAHRIN010009090">
    <property type="protein sequence ID" value="MEQ2194302.1"/>
    <property type="molecule type" value="Genomic_DNA"/>
</dbReference>
<dbReference type="InterPro" id="IPR043128">
    <property type="entry name" value="Rev_trsase/Diguanyl_cyclase"/>
</dbReference>
<keyword evidence="1" id="KW-0479">Metal-binding</keyword>
<dbReference type="Gene3D" id="3.30.1490.100">
    <property type="entry name" value="DNA polymerase, Y-family, little finger domain"/>
    <property type="match status" value="1"/>
</dbReference>
<dbReference type="Gene3D" id="3.30.70.270">
    <property type="match status" value="1"/>
</dbReference>
<evidence type="ECO:0000256" key="3">
    <source>
        <dbReference type="ARBA" id="ARBA00022771"/>
    </source>
</evidence>
<evidence type="ECO:0000256" key="6">
    <source>
        <dbReference type="PROSITE-ProRule" id="PRU01256"/>
    </source>
</evidence>
<keyword evidence="9" id="KW-1185">Reference proteome</keyword>
<evidence type="ECO:0000256" key="5">
    <source>
        <dbReference type="ARBA" id="ARBA00023204"/>
    </source>
</evidence>
<evidence type="ECO:0000313" key="9">
    <source>
        <dbReference type="Proteomes" id="UP001434883"/>
    </source>
</evidence>
<evidence type="ECO:0000259" key="7">
    <source>
        <dbReference type="PROSITE" id="PS51908"/>
    </source>
</evidence>
<dbReference type="PANTHER" id="PTHR11076">
    <property type="entry name" value="DNA REPAIR POLYMERASE UMUC / TRANSFERASE FAMILY MEMBER"/>
    <property type="match status" value="1"/>
</dbReference>
<comment type="caution">
    <text evidence="8">The sequence shown here is derived from an EMBL/GenBank/DDBJ whole genome shotgun (WGS) entry which is preliminary data.</text>
</comment>
<accession>A0ABV0QFW8</accession>